<evidence type="ECO:0008006" key="4">
    <source>
        <dbReference type="Google" id="ProtNLM"/>
    </source>
</evidence>
<dbReference type="PANTHER" id="PTHR23053">
    <property type="entry name" value="DLEC1 DELETED IN LUNG AND ESOPHAGEAL CANCER 1"/>
    <property type="match status" value="1"/>
</dbReference>
<evidence type="ECO:0000313" key="2">
    <source>
        <dbReference type="EMBL" id="KAA8590533.1"/>
    </source>
</evidence>
<dbReference type="InterPro" id="IPR013783">
    <property type="entry name" value="Ig-like_fold"/>
</dbReference>
<dbReference type="GO" id="GO:1904158">
    <property type="term" value="P:axonemal central apparatus assembly"/>
    <property type="evidence" value="ECO:0007669"/>
    <property type="project" value="TreeGrafter"/>
</dbReference>
<feature type="non-terminal residue" evidence="2">
    <location>
        <position position="747"/>
    </location>
</feature>
<keyword evidence="3" id="KW-1185">Reference proteome</keyword>
<protein>
    <recommendedName>
        <fullName evidence="4">Abnormal spindle-like microcephaly-associated protein ASH domain-containing protein</fullName>
    </recommendedName>
</protein>
<dbReference type="GO" id="GO:0003341">
    <property type="term" value="P:cilium movement"/>
    <property type="evidence" value="ECO:0007669"/>
    <property type="project" value="TreeGrafter"/>
</dbReference>
<sequence>VKLCSNTVRSYSLALVVDVQGVGKKILTLPIIARCVVPDIVVETPVLDFQRCFLNHRYEQQVRLTNTSTLPACYGMLDQEGELVTDHCCFQVLYPSSCETEYEESLPLLFGSFKPRGLILPHSSEELPVFLLAKAIGRQQRTLRIAVFGSFQPPLEVGLSCIGQGPIVHVQSPQLDFGTIPVLTDITRTLQLSNQSPIPAHFTACMRYGKSFGRVEPSEGEVPPESQLELRIVAHLEDTLHFQPMLEISIQDSQTHTVPLFATGTGTTIVSDKPFAPNLDLGTYFSPGSCQYHFKLTNRGKRMQLLHWRTEDFLLSTKTQKGGHLSGRSNLPSISAQSNKDIHGDMVLTGSSDSSKTRKGGNLPGRTVLPSISAPKKKDIPGRVSLLSSSREKPVFSLTPSRVELLPGRSVDMVLMGSSDCPKVVRERLVCRGIVGRQGCNELIMSVDVTCRFVAPMLSISSKQLKFYTKKVPGESLKPLYEKLIFENLSSLPLSMELSLVEPFSLCEASGAHSPATTMSMVVGEGRQVKLWVGFNPTYCQDRVSRVMDEVHYPGHPQQETVELHAEVHFPNLHFSSTLVDFGCVLNCTRTRRTISITNCSPLPVSYHWVFLDDQKHCTIRETEILEAEKEQTTPENEAEGGQSSSRTLSPAFSVPLSPRPGADEQSRTQCRLGVKEVFDIVPIYGDLRPGEQQQVILSFYGHENVSREAVAQCHVEEGPMYEIKLRGEASVTSYSLDSTHIDFGLQ</sequence>
<feature type="region of interest" description="Disordered" evidence="1">
    <location>
        <begin position="349"/>
        <end position="374"/>
    </location>
</feature>
<name>A0A5J5DBK1_9PERO</name>
<dbReference type="InterPro" id="IPR033305">
    <property type="entry name" value="Hydin-like"/>
</dbReference>
<accession>A0A5J5DBK1</accession>
<dbReference type="AlphaFoldDB" id="A0A5J5DBK1"/>
<gene>
    <name evidence="2" type="ORF">FQN60_014467</name>
</gene>
<organism evidence="2 3">
    <name type="scientific">Etheostoma spectabile</name>
    <name type="common">orangethroat darter</name>
    <dbReference type="NCBI Taxonomy" id="54343"/>
    <lineage>
        <taxon>Eukaryota</taxon>
        <taxon>Metazoa</taxon>
        <taxon>Chordata</taxon>
        <taxon>Craniata</taxon>
        <taxon>Vertebrata</taxon>
        <taxon>Euteleostomi</taxon>
        <taxon>Actinopterygii</taxon>
        <taxon>Neopterygii</taxon>
        <taxon>Teleostei</taxon>
        <taxon>Neoteleostei</taxon>
        <taxon>Acanthomorphata</taxon>
        <taxon>Eupercaria</taxon>
        <taxon>Perciformes</taxon>
        <taxon>Percoidei</taxon>
        <taxon>Percidae</taxon>
        <taxon>Etheostomatinae</taxon>
        <taxon>Etheostoma</taxon>
    </lineage>
</organism>
<dbReference type="EMBL" id="VOFY01000008">
    <property type="protein sequence ID" value="KAA8590533.1"/>
    <property type="molecule type" value="Genomic_DNA"/>
</dbReference>
<proteinExistence type="predicted"/>
<dbReference type="PANTHER" id="PTHR23053:SF0">
    <property type="entry name" value="HYDROCEPHALUS-INDUCING PROTEIN HOMOLOG"/>
    <property type="match status" value="1"/>
</dbReference>
<feature type="region of interest" description="Disordered" evidence="1">
    <location>
        <begin position="626"/>
        <end position="669"/>
    </location>
</feature>
<reference evidence="2 3" key="1">
    <citation type="submission" date="2019-08" db="EMBL/GenBank/DDBJ databases">
        <title>A chromosome-level genome assembly, high-density linkage maps, and genome scans reveal the genomic architecture of hybrid incompatibilities underlying speciation via character displacement in darters (Percidae: Etheostominae).</title>
        <authorList>
            <person name="Moran R.L."/>
            <person name="Catchen J.M."/>
            <person name="Fuller R.C."/>
        </authorList>
    </citation>
    <scope>NUCLEOTIDE SEQUENCE [LARGE SCALE GENOMIC DNA]</scope>
    <source>
        <strain evidence="2">EspeVRDwgs_2016</strain>
        <tissue evidence="2">Muscle</tissue>
    </source>
</reference>
<feature type="non-terminal residue" evidence="2">
    <location>
        <position position="1"/>
    </location>
</feature>
<dbReference type="GO" id="GO:0005930">
    <property type="term" value="C:axoneme"/>
    <property type="evidence" value="ECO:0007669"/>
    <property type="project" value="TreeGrafter"/>
</dbReference>
<dbReference type="Proteomes" id="UP000327493">
    <property type="component" value="Chromosome 8"/>
</dbReference>
<comment type="caution">
    <text evidence="2">The sequence shown here is derived from an EMBL/GenBank/DDBJ whole genome shotgun (WGS) entry which is preliminary data.</text>
</comment>
<feature type="compositionally biased region" description="Polar residues" evidence="1">
    <location>
        <begin position="642"/>
        <end position="651"/>
    </location>
</feature>
<evidence type="ECO:0000256" key="1">
    <source>
        <dbReference type="SAM" id="MobiDB-lite"/>
    </source>
</evidence>
<evidence type="ECO:0000313" key="3">
    <source>
        <dbReference type="Proteomes" id="UP000327493"/>
    </source>
</evidence>
<dbReference type="Gene3D" id="2.60.40.10">
    <property type="entry name" value="Immunoglobulins"/>
    <property type="match status" value="3"/>
</dbReference>